<feature type="domain" description="DUF6606" evidence="10">
    <location>
        <begin position="12"/>
        <end position="277"/>
    </location>
</feature>
<dbReference type="Proteomes" id="UP001212841">
    <property type="component" value="Unassembled WGS sequence"/>
</dbReference>
<dbReference type="PANTHER" id="PTHR13367:SF33">
    <property type="entry name" value="P-LOOP CONTAINING NUCLEOSIDE TRIPHOSPHATE HYDROLASE PROTEIN"/>
    <property type="match status" value="1"/>
</dbReference>
<organism evidence="11 12">
    <name type="scientific">Rhizophlyctis rosea</name>
    <dbReference type="NCBI Taxonomy" id="64517"/>
    <lineage>
        <taxon>Eukaryota</taxon>
        <taxon>Fungi</taxon>
        <taxon>Fungi incertae sedis</taxon>
        <taxon>Chytridiomycota</taxon>
        <taxon>Chytridiomycota incertae sedis</taxon>
        <taxon>Chytridiomycetes</taxon>
        <taxon>Rhizophlyctidales</taxon>
        <taxon>Rhizophlyctidaceae</taxon>
        <taxon>Rhizophlyctis</taxon>
    </lineage>
</organism>
<dbReference type="Pfam" id="PF12340">
    <property type="entry name" value="DUF3638"/>
    <property type="match status" value="1"/>
</dbReference>
<evidence type="ECO:0000256" key="4">
    <source>
        <dbReference type="ARBA" id="ARBA00022786"/>
    </source>
</evidence>
<evidence type="ECO:0000259" key="10">
    <source>
        <dbReference type="Pfam" id="PF20255"/>
    </source>
</evidence>
<name>A0AAD5X800_9FUNG</name>
<dbReference type="Pfam" id="PF12359">
    <property type="entry name" value="DUF3645"/>
    <property type="match status" value="1"/>
</dbReference>
<keyword evidence="5" id="KW-0378">Hydrolase</keyword>
<dbReference type="InterPro" id="IPR022105">
    <property type="entry name" value="DUF3645"/>
</dbReference>
<evidence type="ECO:0000256" key="1">
    <source>
        <dbReference type="ARBA" id="ARBA00000707"/>
    </source>
</evidence>
<feature type="coiled-coil region" evidence="7">
    <location>
        <begin position="582"/>
        <end position="609"/>
    </location>
</feature>
<feature type="domain" description="DUF3645" evidence="9">
    <location>
        <begin position="1790"/>
        <end position="1811"/>
    </location>
</feature>
<dbReference type="GO" id="GO:0006508">
    <property type="term" value="P:proteolysis"/>
    <property type="evidence" value="ECO:0007669"/>
    <property type="project" value="UniProtKB-KW"/>
</dbReference>
<dbReference type="PANTHER" id="PTHR13367">
    <property type="entry name" value="UBIQUITIN THIOESTERASE"/>
    <property type="match status" value="1"/>
</dbReference>
<proteinExistence type="predicted"/>
<keyword evidence="4" id="KW-0833">Ubl conjugation pathway</keyword>
<evidence type="ECO:0000256" key="3">
    <source>
        <dbReference type="ARBA" id="ARBA00022670"/>
    </source>
</evidence>
<keyword evidence="7" id="KW-0175">Coiled coil</keyword>
<dbReference type="InterPro" id="IPR046541">
    <property type="entry name" value="DUF6606"/>
</dbReference>
<dbReference type="Pfam" id="PF20255">
    <property type="entry name" value="DUF6606"/>
    <property type="match status" value="1"/>
</dbReference>
<evidence type="ECO:0000256" key="6">
    <source>
        <dbReference type="ARBA" id="ARBA00022807"/>
    </source>
</evidence>
<evidence type="ECO:0000313" key="12">
    <source>
        <dbReference type="Proteomes" id="UP001212841"/>
    </source>
</evidence>
<dbReference type="InterPro" id="IPR022099">
    <property type="entry name" value="DUF3638"/>
</dbReference>
<comment type="caution">
    <text evidence="11">The sequence shown here is derived from an EMBL/GenBank/DDBJ whole genome shotgun (WGS) entry which is preliminary data.</text>
</comment>
<dbReference type="GO" id="GO:0004843">
    <property type="term" value="F:cysteine-type deubiquitinase activity"/>
    <property type="evidence" value="ECO:0007669"/>
    <property type="project" value="UniProtKB-EC"/>
</dbReference>
<comment type="catalytic activity">
    <reaction evidence="1">
        <text>Thiol-dependent hydrolysis of ester, thioester, amide, peptide and isopeptide bonds formed by the C-terminal Gly of ubiquitin (a 76-residue protein attached to proteins as an intracellular targeting signal).</text>
        <dbReference type="EC" id="3.4.19.12"/>
    </reaction>
</comment>
<dbReference type="InterPro" id="IPR051346">
    <property type="entry name" value="OTU_Deubiquitinase"/>
</dbReference>
<dbReference type="EMBL" id="JADGJD010000079">
    <property type="protein sequence ID" value="KAJ3055431.1"/>
    <property type="molecule type" value="Genomic_DNA"/>
</dbReference>
<gene>
    <name evidence="11" type="ORF">HK097_010525</name>
</gene>
<evidence type="ECO:0000259" key="9">
    <source>
        <dbReference type="Pfam" id="PF12359"/>
    </source>
</evidence>
<feature type="domain" description="DUF3638" evidence="8">
    <location>
        <begin position="1447"/>
        <end position="1675"/>
    </location>
</feature>
<keyword evidence="12" id="KW-1185">Reference proteome</keyword>
<dbReference type="EC" id="3.4.19.12" evidence="2"/>
<protein>
    <recommendedName>
        <fullName evidence="2">ubiquitinyl hydrolase 1</fullName>
        <ecNumber evidence="2">3.4.19.12</ecNumber>
    </recommendedName>
</protein>
<keyword evidence="6" id="KW-0788">Thiol protease</keyword>
<reference evidence="11" key="1">
    <citation type="submission" date="2020-05" db="EMBL/GenBank/DDBJ databases">
        <title>Phylogenomic resolution of chytrid fungi.</title>
        <authorList>
            <person name="Stajich J.E."/>
            <person name="Amses K."/>
            <person name="Simmons R."/>
            <person name="Seto K."/>
            <person name="Myers J."/>
            <person name="Bonds A."/>
            <person name="Quandt C.A."/>
            <person name="Barry K."/>
            <person name="Liu P."/>
            <person name="Grigoriev I."/>
            <person name="Longcore J.E."/>
            <person name="James T.Y."/>
        </authorList>
    </citation>
    <scope>NUCLEOTIDE SEQUENCE</scope>
    <source>
        <strain evidence="11">JEL0318</strain>
    </source>
</reference>
<evidence type="ECO:0000259" key="8">
    <source>
        <dbReference type="Pfam" id="PF12340"/>
    </source>
</evidence>
<sequence>MTTVSHNEYTYLVNNVFWPRKLPSFGLKPEEAYPLEQTLLQSVRETATKFAVSPALKRAEMASQFSSIGKLLQHWEALGLPVAAEVCHQQLASLKPGDLLAGYLPAQNATLIINRENDDFFLSAFQTCRTTHEVMSSAKDLAAAFPSRTMRVSNIDLLQSRALADRIAQFSSDASDDIVPKSRKAGTANQEIRDVNNPKYIMDWLFAALNCNPEIPSDSFPVVTKKIRDDIQWHSALLPFRRSGMWMSIKGALAPSFAHVYGEKEGKVLYKAFMLQYYVGLCDMAIHHQLESEVRLQQIQKVARRMEKLEHLSIGMVGVADLVKQVIGNAAGTVRTVSERLRVDWNQIVEEDRSRSKAVIPPSLNFNADLVHCLKNATPHIKAASTEPVQTQKPAEFVPPMWKRFADSPNVSVVQQIWGDADIGGILHEVEIWVREQSENDLPDSAVDYYKLFEAYLQKAEGYYQGDPVGSSRLMLAAIDMVIILDKLAVHKHPFLRDHQTGLSNLDAGVLQKLLLPQEADLKHLLWVELYIRGRDGRASYESILDGMEDASGHSVACRYADSSDDMKKALAEIREDIAMKRKAKSDQLVRLTEKFNELKRAYNRMNCEYSWSEYYGEDVHKKGCKKCATKNQFNSLTISVYERSLPDDDHPANNVLFELRIPESLRALRDALYLLRNLTGAVKLKGSKLQGDWLSYQELGPWKNSGALCISLGSTTKLFTVTHYRQLHLNSLPTDSDVIRPNGYNITRISLTARDCASFETPTVNDSCTLKAEDQFRPLQWMIDSTSHTENEVLATQVNCPANIPLAEYKVFGYLRAEQRLQLRNIVRSYMTQGLPMKEQGVLALIQQALWESGTPADSKRVEVLRSRHRDLAEDSFVQTFIDELRSMLDGCRENWQEPNVLHGIINMQRVYLSPIGKLPDEVTHHRDYARTFGAAVLDVQPAEGAQGTYVTAYEHSGLSFYFRVDGKQVRIEAHRPSQMVKYVLIAHESFRGDMPTLLVDNYSHWLETTSSVIGFYPILFTAEGFLQPRGRHYLLSLATGSLIEEVANRTFVDFTGMTHQSLMKGALHRMELREFVHVLVDPIKEDLVVELPRFGLQFSYNEGRLRSREWANWTVDEDQSYGTLIGLKSGLRTGESPYQFEKRRETEFMSVMRVHSKNAARCIGRNWPTKAATDEDFASSWAIDIRSARVEVDGVLRQWWNNRELKHFVDSVLDISSRIASCEVRASASLPTLTDAAKLNNYSESITKVAYELDGKGISHADLRAAHEYYFHGARDKLGQFKCAVRSFSTDGEGTRGMPLLIDSKSCIGREFKKTLVRSWESYHQDTAQITTVDLPDNLEVYLQRCRLAFSAGAQKFWRLACLAFSPAGKDIVGKSLVEVGLGFRLNPSSILPYILQSSVDEHLKDIIGAVAVLWTCEQQAWRCLEHLKYSRTIPLRKELHGGIHTNWSPKEQPEWLLFELEFDLSIRPVQVDVAQRMMGRGQDGDTGGRNAVMQLNMGEGKTSVIIPMVVAALANGRKAVRVTVLTSLYGSNTEALAHKLGGLLGRMLYAFPCRRDMAVDGAAVTVMAEMYKECMANKGVIITVPEYRNSFLLKGVEICGGGDVALGRKLIRLQQWIDENVRDVLDESDEILHVKYQLIYTVGSQVPVHGGEMRWLLIETIMQICAAHAADLNKKYPSSLEYKSSATTSFPQITFLKADALDDLSGRIVQDVVAGKYQQLSLQRALTEAEERAFRQFVLNPTISKERDGGLDHCSSAQRFIGLQHHPHCLEQAMACQLRSASRGPSRAKDVAADRTEFGHPDMQIILTVLSYYQSGLSEDNLRKEVFVQLEQLENPDEEYESWITGLTDVDPSIRSFKQINLANQRQFTDYIYPNLHRNMRVIDFWLNTFVFPREAKLSEGKIGSNAWDLCGARRHTTTGFSGTDDTSLLLPLTIHQQNLPTLLGTNGGMISNLLEPENRQYHPLPQLGSGQLILEKMVADPKKPKVLLDVGALMLDLSNVEVGKQWLQLAPAGEVEAAVFFDPRNRLCVIDRNGRINLLSLSPFRERLDKCVVYLDDVHTRGTDLKLPSGTRAVVTLGKDLTKDKLVQACMRMRMLGHGHSVCFWASNEVDSTIQGRARGRQSATTSKEVLEWAIENTIRLVEEMFLYWGMQGLATATRSAARGKALKGDFDGDDSVVRRLGDKYTEPESSELGSCYGGARTLERIPAIVTSRLRSLMEGSTAPNLEELGTAVARRCEQYVPNVKMYAQMLGEEQERELEHEIEEERQIARPAPAIPYSPCLNRYLKHMITTGRPGPSGGDLLLLPSALRHISLSNAVQPNAWSQQLSVTSDFNNVIKRGRNETTDQFLRPVHWILALPTASKYVLISAYEANEVIRIMRTSASTVATLHMYTRQTRRDQKSLYNAFGLILPPSPSLSIPRNLTAQLAVFSGSLFFNTLEDESAYCNFLGFYPRPWIGVQQHSESGVIGSDGYTDSERRVELNGEIAQSKFVANPTELVVALINLHNSGVSSGRSHAISIVLRNRREFGGESELEADAMEVDE</sequence>
<evidence type="ECO:0000256" key="5">
    <source>
        <dbReference type="ARBA" id="ARBA00022801"/>
    </source>
</evidence>
<keyword evidence="3" id="KW-0645">Protease</keyword>
<evidence type="ECO:0000313" key="11">
    <source>
        <dbReference type="EMBL" id="KAJ3055431.1"/>
    </source>
</evidence>
<evidence type="ECO:0000256" key="7">
    <source>
        <dbReference type="SAM" id="Coils"/>
    </source>
</evidence>
<evidence type="ECO:0000256" key="2">
    <source>
        <dbReference type="ARBA" id="ARBA00012759"/>
    </source>
</evidence>
<accession>A0AAD5X800</accession>